<comment type="caution">
    <text evidence="1">The sequence shown here is derived from an EMBL/GenBank/DDBJ whole genome shotgun (WGS) entry which is preliminary data.</text>
</comment>
<evidence type="ECO:0000313" key="1">
    <source>
        <dbReference type="EMBL" id="CCI86686.1"/>
    </source>
</evidence>
<evidence type="ECO:0000313" key="3">
    <source>
        <dbReference type="Proteomes" id="UP000009326"/>
    </source>
</evidence>
<dbReference type="EMBL" id="AYZO01000034">
    <property type="protein sequence ID" value="KRN10146.1"/>
    <property type="molecule type" value="Genomic_DNA"/>
</dbReference>
<reference evidence="1 3" key="1">
    <citation type="submission" date="2012-06" db="EMBL/GenBank/DDBJ databases">
        <title>Draft genome sequence of Lactobacillus gigeriorum CRBIP 24.85T, isolated from chicken crop.</title>
        <authorList>
            <person name="Cousin S."/>
            <person name="Ma L."/>
            <person name="Creno S."/>
            <person name="Clermont D."/>
            <person name="Loux V."/>
            <person name="Bizet C."/>
            <person name="Bouchier C."/>
        </authorList>
    </citation>
    <scope>NUCLEOTIDE SEQUENCE [LARGE SCALE GENOMIC DNA]</scope>
    <source>
        <strain evidence="3">CRBIP 24.85T</strain>
        <strain evidence="1">Type strain: CRBIP 24.85</strain>
    </source>
</reference>
<dbReference type="Proteomes" id="UP000051521">
    <property type="component" value="Unassembled WGS sequence"/>
</dbReference>
<protein>
    <submittedName>
        <fullName evidence="1">Uncharacterized protein</fullName>
    </submittedName>
</protein>
<dbReference type="OrthoDB" id="2329797at2"/>
<evidence type="ECO:0000313" key="4">
    <source>
        <dbReference type="Proteomes" id="UP000051521"/>
    </source>
</evidence>
<dbReference type="EMBL" id="CAKC01000033">
    <property type="protein sequence ID" value="CCI86686.1"/>
    <property type="molecule type" value="Genomic_DNA"/>
</dbReference>
<accession>I7LCQ1</accession>
<sequence length="86" mass="10229">METLRFKKDDFQFIKEKYPQLYKIYKNPYEKNGIVYVPLPSYDIYEKYSDETVGCIGDSLNEAHSDLNEDGLRLEAAWDYADWSED</sequence>
<dbReference type="PATRIC" id="fig|1423751.3.peg.1249"/>
<evidence type="ECO:0000313" key="2">
    <source>
        <dbReference type="EMBL" id="KRN10146.1"/>
    </source>
</evidence>
<gene>
    <name evidence="1" type="ORF">BN52_08965</name>
    <name evidence="2" type="ORF">FC38_GL001210</name>
</gene>
<dbReference type="RefSeq" id="WP_008472704.1">
    <property type="nucleotide sequence ID" value="NZ_AYZO01000034.1"/>
</dbReference>
<dbReference type="Proteomes" id="UP000009326">
    <property type="component" value="Unassembled WGS sequence"/>
</dbReference>
<keyword evidence="4" id="KW-1185">Reference proteome</keyword>
<dbReference type="AlphaFoldDB" id="I7LCQ1"/>
<organism evidence="1 3">
    <name type="scientific">Lactobacillus gigeriorum DSM 23908 = CRBIP 24.85</name>
    <dbReference type="NCBI Taxonomy" id="1423751"/>
    <lineage>
        <taxon>Bacteria</taxon>
        <taxon>Bacillati</taxon>
        <taxon>Bacillota</taxon>
        <taxon>Bacilli</taxon>
        <taxon>Lactobacillales</taxon>
        <taxon>Lactobacillaceae</taxon>
        <taxon>Lactobacillus</taxon>
    </lineage>
</organism>
<name>I7LCQ1_9LACO</name>
<dbReference type="STRING" id="1423751.FC38_GL001210"/>
<proteinExistence type="predicted"/>
<reference evidence="2 4" key="2">
    <citation type="journal article" date="2015" name="Genome Announc.">
        <title>Expanding the biotechnology potential of lactobacilli through comparative genomics of 213 strains and associated genera.</title>
        <authorList>
            <person name="Sun Z."/>
            <person name="Harris H.M."/>
            <person name="McCann A."/>
            <person name="Guo C."/>
            <person name="Argimon S."/>
            <person name="Zhang W."/>
            <person name="Yang X."/>
            <person name="Jeffery I.B."/>
            <person name="Cooney J.C."/>
            <person name="Kagawa T.F."/>
            <person name="Liu W."/>
            <person name="Song Y."/>
            <person name="Salvetti E."/>
            <person name="Wrobel A."/>
            <person name="Rasinkangas P."/>
            <person name="Parkhill J."/>
            <person name="Rea M.C."/>
            <person name="O'Sullivan O."/>
            <person name="Ritari J."/>
            <person name="Douillard F.P."/>
            <person name="Paul Ross R."/>
            <person name="Yang R."/>
            <person name="Briner A.E."/>
            <person name="Felis G.E."/>
            <person name="de Vos W.M."/>
            <person name="Barrangou R."/>
            <person name="Klaenhammer T.R."/>
            <person name="Caufield P.W."/>
            <person name="Cui Y."/>
            <person name="Zhang H."/>
            <person name="O'Toole P.W."/>
        </authorList>
    </citation>
    <scope>NUCLEOTIDE SEQUENCE [LARGE SCALE GENOMIC DNA]</scope>
    <source>
        <strain evidence="2 4">DSM 23908</strain>
    </source>
</reference>